<dbReference type="SUPFAM" id="SSF117074">
    <property type="entry name" value="Hypothetical protein PA1324"/>
    <property type="match status" value="1"/>
</dbReference>
<dbReference type="Gene3D" id="2.60.40.10">
    <property type="entry name" value="Immunoglobulins"/>
    <property type="match status" value="1"/>
</dbReference>
<feature type="transmembrane region" description="Helical" evidence="4">
    <location>
        <begin position="359"/>
        <end position="378"/>
    </location>
</feature>
<evidence type="ECO:0000256" key="2">
    <source>
        <dbReference type="ARBA" id="ARBA00022525"/>
    </source>
</evidence>
<evidence type="ECO:0000256" key="1">
    <source>
        <dbReference type="ARBA" id="ARBA00004613"/>
    </source>
</evidence>
<keyword evidence="4" id="KW-0472">Membrane</keyword>
<dbReference type="EMBL" id="CP023445">
    <property type="protein sequence ID" value="ATE57772.1"/>
    <property type="molecule type" value="Genomic_DNA"/>
</dbReference>
<dbReference type="Pfam" id="PF17210">
    <property type="entry name" value="SdrD_B"/>
    <property type="match status" value="1"/>
</dbReference>
<dbReference type="GO" id="GO:0005576">
    <property type="term" value="C:extracellular region"/>
    <property type="evidence" value="ECO:0007669"/>
    <property type="project" value="UniProtKB-SubCell"/>
</dbReference>
<organism evidence="7 8">
    <name type="scientific">Actinosynnema pretiosum</name>
    <dbReference type="NCBI Taxonomy" id="42197"/>
    <lineage>
        <taxon>Bacteria</taxon>
        <taxon>Bacillati</taxon>
        <taxon>Actinomycetota</taxon>
        <taxon>Actinomycetes</taxon>
        <taxon>Pseudonocardiales</taxon>
        <taxon>Pseudonocardiaceae</taxon>
        <taxon>Actinosynnema</taxon>
    </lineage>
</organism>
<protein>
    <recommendedName>
        <fullName evidence="6">SD-repeat containing protein B domain-containing protein</fullName>
    </recommendedName>
</protein>
<dbReference type="GO" id="GO:0005975">
    <property type="term" value="P:carbohydrate metabolic process"/>
    <property type="evidence" value="ECO:0007669"/>
    <property type="project" value="UniProtKB-ARBA"/>
</dbReference>
<dbReference type="NCBIfam" id="TIGR01167">
    <property type="entry name" value="LPXTG_anchor"/>
    <property type="match status" value="1"/>
</dbReference>
<feature type="domain" description="SD-repeat containing protein B" evidence="6">
    <location>
        <begin position="60"/>
        <end position="132"/>
    </location>
</feature>
<gene>
    <name evidence="7" type="ORF">CNX65_34385</name>
</gene>
<keyword evidence="4" id="KW-0812">Transmembrane</keyword>
<dbReference type="KEGG" id="apre:CNX65_34385"/>
<accession>A0A290ZFM6</accession>
<keyword evidence="4" id="KW-1133">Transmembrane helix</keyword>
<name>A0A290ZFM6_9PSEU</name>
<dbReference type="InterPro" id="IPR033764">
    <property type="entry name" value="Sdr_B"/>
</dbReference>
<reference evidence="7" key="1">
    <citation type="submission" date="2017-09" db="EMBL/GenBank/DDBJ databases">
        <title>Complete Genome Sequence of ansamitocin-producing Bacterium Actinosynnema pretiosum X47.</title>
        <authorList>
            <person name="Cao G."/>
            <person name="Zong G."/>
            <person name="Zhong C."/>
            <person name="Fu J."/>
        </authorList>
    </citation>
    <scope>NUCLEOTIDE SEQUENCE [LARGE SCALE GENOMIC DNA]</scope>
    <source>
        <strain evidence="7">X47</strain>
    </source>
</reference>
<feature type="chain" id="PRO_5012064125" description="SD-repeat containing protein B domain-containing protein" evidence="5">
    <location>
        <begin position="47"/>
        <end position="386"/>
    </location>
</feature>
<dbReference type="Proteomes" id="UP000218505">
    <property type="component" value="Chromosome"/>
</dbReference>
<evidence type="ECO:0000256" key="3">
    <source>
        <dbReference type="ARBA" id="ARBA00022729"/>
    </source>
</evidence>
<evidence type="ECO:0000313" key="7">
    <source>
        <dbReference type="EMBL" id="ATE57772.1"/>
    </source>
</evidence>
<sequence length="386" mass="40337">MSQAARRRTRTNFLGETEMRATRKHLAAALVCSAIAPLLLTGVATAQDGIPVGEGSASGMIWNDANGNGRIDSGEQGVEGQGVTLLYYDPAVSEPGIPVTTTTAADGTYRFENLPMAMYELRLNAQEGRIFTGWGPDSRFSIYGQTGSPFFLDAEHPNAEGFKGGVADSAANDYRAYDVLLDPVKETYQVGDVVRIVGGAHVDGPFWDYYTATLTVPEGLEKLTAQGEAIGGMRLASETPTQLRGVLDEKQYPGDYTYLGAHYRVTKPISAGQITFEVEPGSFRQLDPDASNNTTAKPFTAVAAPVAPTADPAVDPIAQPVGEVVTPAPTSSSAATGASAAVPVAQDHESLASTGASPVGLIALAGALLTAGVAAFGLSRRRRAKA</sequence>
<evidence type="ECO:0000256" key="4">
    <source>
        <dbReference type="SAM" id="Phobius"/>
    </source>
</evidence>
<comment type="subcellular location">
    <subcellularLocation>
        <location evidence="1">Secreted</location>
    </subcellularLocation>
</comment>
<keyword evidence="3 5" id="KW-0732">Signal</keyword>
<evidence type="ECO:0000259" key="6">
    <source>
        <dbReference type="Pfam" id="PF17210"/>
    </source>
</evidence>
<dbReference type="InterPro" id="IPR013783">
    <property type="entry name" value="Ig-like_fold"/>
</dbReference>
<keyword evidence="2" id="KW-0964">Secreted</keyword>
<proteinExistence type="predicted"/>
<evidence type="ECO:0000313" key="8">
    <source>
        <dbReference type="Proteomes" id="UP000218505"/>
    </source>
</evidence>
<dbReference type="AlphaFoldDB" id="A0A290ZFM6"/>
<evidence type="ECO:0000256" key="5">
    <source>
        <dbReference type="SAM" id="SignalP"/>
    </source>
</evidence>
<keyword evidence="8" id="KW-1185">Reference proteome</keyword>
<feature type="signal peptide" evidence="5">
    <location>
        <begin position="1"/>
        <end position="46"/>
    </location>
</feature>